<dbReference type="GO" id="GO:0005840">
    <property type="term" value="C:ribosome"/>
    <property type="evidence" value="ECO:0007669"/>
    <property type="project" value="UniProtKB-KW"/>
</dbReference>
<keyword evidence="2" id="KW-1185">Reference proteome</keyword>
<name>A0ABV0P7V2_9TELE</name>
<reference evidence="1 2" key="1">
    <citation type="submission" date="2021-06" db="EMBL/GenBank/DDBJ databases">
        <authorList>
            <person name="Palmer J.M."/>
        </authorList>
    </citation>
    <scope>NUCLEOTIDE SEQUENCE [LARGE SCALE GENOMIC DNA]</scope>
    <source>
        <strain evidence="1 2">GA_2019</strain>
        <tissue evidence="1">Muscle</tissue>
    </source>
</reference>
<dbReference type="Proteomes" id="UP001476798">
    <property type="component" value="Unassembled WGS sequence"/>
</dbReference>
<protein>
    <submittedName>
        <fullName evidence="1">39S ribosomal protein L24, mitochondrial</fullName>
    </submittedName>
</protein>
<comment type="caution">
    <text evidence="1">The sequence shown here is derived from an EMBL/GenBank/DDBJ whole genome shotgun (WGS) entry which is preliminary data.</text>
</comment>
<evidence type="ECO:0000313" key="1">
    <source>
        <dbReference type="EMBL" id="MEQ2179528.1"/>
    </source>
</evidence>
<accession>A0ABV0P7V2</accession>
<evidence type="ECO:0000313" key="2">
    <source>
        <dbReference type="Proteomes" id="UP001476798"/>
    </source>
</evidence>
<keyword evidence="1" id="KW-0689">Ribosomal protein</keyword>
<keyword evidence="1" id="KW-0687">Ribonucleoprotein</keyword>
<sequence length="95" mass="10860">QVARQLDSNLGAAATCDIDINRGTMRLTALLSMAARVVVPKDYRYGTNRPWTEAAKRRNPPGKKRRKVFVEPLEPEDWTILKGDMVRTRHRIQEG</sequence>
<feature type="non-terminal residue" evidence="1">
    <location>
        <position position="1"/>
    </location>
</feature>
<organism evidence="1 2">
    <name type="scientific">Goodea atripinnis</name>
    <dbReference type="NCBI Taxonomy" id="208336"/>
    <lineage>
        <taxon>Eukaryota</taxon>
        <taxon>Metazoa</taxon>
        <taxon>Chordata</taxon>
        <taxon>Craniata</taxon>
        <taxon>Vertebrata</taxon>
        <taxon>Euteleostomi</taxon>
        <taxon>Actinopterygii</taxon>
        <taxon>Neopterygii</taxon>
        <taxon>Teleostei</taxon>
        <taxon>Neoteleostei</taxon>
        <taxon>Acanthomorphata</taxon>
        <taxon>Ovalentaria</taxon>
        <taxon>Atherinomorphae</taxon>
        <taxon>Cyprinodontiformes</taxon>
        <taxon>Goodeidae</taxon>
        <taxon>Goodea</taxon>
    </lineage>
</organism>
<gene>
    <name evidence="1" type="primary">MRPL24</name>
    <name evidence="1" type="ORF">GOODEAATRI_025960</name>
</gene>
<proteinExistence type="predicted"/>
<dbReference type="EMBL" id="JAHRIO010063104">
    <property type="protein sequence ID" value="MEQ2179528.1"/>
    <property type="molecule type" value="Genomic_DNA"/>
</dbReference>